<dbReference type="SUPFAM" id="SSF51556">
    <property type="entry name" value="Metallo-dependent hydrolases"/>
    <property type="match status" value="1"/>
</dbReference>
<evidence type="ECO:0000259" key="1">
    <source>
        <dbReference type="Pfam" id="PF04909"/>
    </source>
</evidence>
<reference evidence="2 3" key="1">
    <citation type="submission" date="2024-10" db="EMBL/GenBank/DDBJ databases">
        <title>The Natural Products Discovery Center: Release of the First 8490 Sequenced Strains for Exploring Actinobacteria Biosynthetic Diversity.</title>
        <authorList>
            <person name="Kalkreuter E."/>
            <person name="Kautsar S.A."/>
            <person name="Yang D."/>
            <person name="Bader C.D."/>
            <person name="Teijaro C.N."/>
            <person name="Fluegel L."/>
            <person name="Davis C.M."/>
            <person name="Simpson J.R."/>
            <person name="Lauterbach L."/>
            <person name="Steele A.D."/>
            <person name="Gui C."/>
            <person name="Meng S."/>
            <person name="Li G."/>
            <person name="Viehrig K."/>
            <person name="Ye F."/>
            <person name="Su P."/>
            <person name="Kiefer A.F."/>
            <person name="Nichols A."/>
            <person name="Cepeda A.J."/>
            <person name="Yan W."/>
            <person name="Fan B."/>
            <person name="Jiang Y."/>
            <person name="Adhikari A."/>
            <person name="Zheng C.-J."/>
            <person name="Schuster L."/>
            <person name="Cowan T.M."/>
            <person name="Smanski M.J."/>
            <person name="Chevrette M.G."/>
            <person name="De Carvalho L.P.S."/>
            <person name="Shen B."/>
        </authorList>
    </citation>
    <scope>NUCLEOTIDE SEQUENCE [LARGE SCALE GENOMIC DNA]</scope>
    <source>
        <strain evidence="2 3">NPDC002593</strain>
    </source>
</reference>
<evidence type="ECO:0000313" key="3">
    <source>
        <dbReference type="Proteomes" id="UP001601992"/>
    </source>
</evidence>
<evidence type="ECO:0000313" key="2">
    <source>
        <dbReference type="EMBL" id="MFF3571444.1"/>
    </source>
</evidence>
<name>A0ABW6S8A7_9NOCA</name>
<dbReference type="EMBL" id="JBIAQY010000010">
    <property type="protein sequence ID" value="MFF3571444.1"/>
    <property type="molecule type" value="Genomic_DNA"/>
</dbReference>
<comment type="caution">
    <text evidence="2">The sequence shown here is derived from an EMBL/GenBank/DDBJ whole genome shotgun (WGS) entry which is preliminary data.</text>
</comment>
<gene>
    <name evidence="2" type="ORF">ACFYXQ_27055</name>
</gene>
<dbReference type="InterPro" id="IPR032466">
    <property type="entry name" value="Metal_Hydrolase"/>
</dbReference>
<dbReference type="InterPro" id="IPR006680">
    <property type="entry name" value="Amidohydro-rel"/>
</dbReference>
<organism evidence="2 3">
    <name type="scientific">Nocardia jiangxiensis</name>
    <dbReference type="NCBI Taxonomy" id="282685"/>
    <lineage>
        <taxon>Bacteria</taxon>
        <taxon>Bacillati</taxon>
        <taxon>Actinomycetota</taxon>
        <taxon>Actinomycetes</taxon>
        <taxon>Mycobacteriales</taxon>
        <taxon>Nocardiaceae</taxon>
        <taxon>Nocardia</taxon>
    </lineage>
</organism>
<proteinExistence type="predicted"/>
<accession>A0ABW6S8A7</accession>
<protein>
    <submittedName>
        <fullName evidence="2">Amidohydrolase family protein</fullName>
    </submittedName>
</protein>
<sequence length="287" mass="30807">MGVIDSHTHVIATDADRYPVDPIGGRQSTWSVEHPVDVDGLLAALDEAEIDRAVVVQASTVYGHDNRYLADSIRAHPDRLTGVFSLDALAPDAVDRINHWQDQGLSGFRLFTTGTTMPGQADWLGHEDSYPVWECAQAQDIPVCLQMTIEGIPALQRILEQFPRVKVVLDHCARPILSDGPPYAEARGLFQLAEYPGVHLKVTHRALQAAGEGASTVDDFLAALLAAYGSRRLIWGSNFPAAAGPLSGLLADARSALGGLDPADAANVFGGSVANFYALREQGPQHV</sequence>
<feature type="domain" description="Amidohydrolase-related" evidence="1">
    <location>
        <begin position="4"/>
        <end position="271"/>
    </location>
</feature>
<dbReference type="Gene3D" id="3.20.20.140">
    <property type="entry name" value="Metal-dependent hydrolases"/>
    <property type="match status" value="1"/>
</dbReference>
<dbReference type="PANTHER" id="PTHR35563">
    <property type="entry name" value="BARREL METAL-DEPENDENT HYDROLASE, PUTATIVE (AFU_ORTHOLOGUE AFUA_1G16240)-RELATED"/>
    <property type="match status" value="1"/>
</dbReference>
<dbReference type="Proteomes" id="UP001601992">
    <property type="component" value="Unassembled WGS sequence"/>
</dbReference>
<keyword evidence="3" id="KW-1185">Reference proteome</keyword>
<dbReference type="Pfam" id="PF04909">
    <property type="entry name" value="Amidohydro_2"/>
    <property type="match status" value="1"/>
</dbReference>
<dbReference type="InterPro" id="IPR052358">
    <property type="entry name" value="Aro_Compnd_Degr_Hydrolases"/>
</dbReference>
<dbReference type="PANTHER" id="PTHR35563:SF2">
    <property type="entry name" value="BARREL METAL-DEPENDENT HYDROLASE, PUTATIVE (AFU_ORTHOLOGUE AFUA_1G16240)-RELATED"/>
    <property type="match status" value="1"/>
</dbReference>
<dbReference type="RefSeq" id="WP_387405388.1">
    <property type="nucleotide sequence ID" value="NZ_JBIAQY010000010.1"/>
</dbReference>